<name>A0ABX8BBA4_9BACT</name>
<evidence type="ECO:0000313" key="1">
    <source>
        <dbReference type="EMBL" id="QUW04208.1"/>
    </source>
</evidence>
<organism evidence="1 2">
    <name type="scientific">Chloracidobacterium validum</name>
    <dbReference type="NCBI Taxonomy" id="2821543"/>
    <lineage>
        <taxon>Bacteria</taxon>
        <taxon>Pseudomonadati</taxon>
        <taxon>Acidobacteriota</taxon>
        <taxon>Terriglobia</taxon>
        <taxon>Terriglobales</taxon>
        <taxon>Acidobacteriaceae</taxon>
        <taxon>Chloracidobacterium</taxon>
    </lineage>
</organism>
<dbReference type="Proteomes" id="UP000676506">
    <property type="component" value="Chromosome 2"/>
</dbReference>
<dbReference type="RefSeq" id="WP_211430097.1">
    <property type="nucleotide sequence ID" value="NZ_CP072649.1"/>
</dbReference>
<gene>
    <name evidence="1" type="ORF">J8C06_14300</name>
</gene>
<reference evidence="1 2" key="1">
    <citation type="submission" date="2021-03" db="EMBL/GenBank/DDBJ databases">
        <title>Genomic and phenotypic characterization of Chloracidobacterium isolates provides evidence for multiple species.</title>
        <authorList>
            <person name="Saini M.K."/>
            <person name="Costas A.M.G."/>
            <person name="Tank M."/>
            <person name="Bryant D.A."/>
        </authorList>
    </citation>
    <scope>NUCLEOTIDE SEQUENCE [LARGE SCALE GENOMIC DNA]</scope>
    <source>
        <strain evidence="1 2">BV2-C</strain>
    </source>
</reference>
<dbReference type="EMBL" id="CP072649">
    <property type="protein sequence ID" value="QUW04208.1"/>
    <property type="molecule type" value="Genomic_DNA"/>
</dbReference>
<keyword evidence="2" id="KW-1185">Reference proteome</keyword>
<evidence type="ECO:0000313" key="2">
    <source>
        <dbReference type="Proteomes" id="UP000676506"/>
    </source>
</evidence>
<sequence length="397" mass="44335">MLVGGGARARHARQPVAGQYFAVRHGKWWKNYGLALCGVLSLGGLCPASHRASPSQATPQVAEAQATDETAVAQSFSTTELPLRATEIEARVREAYQRNRDVDDVAADIDRRGVSFEMTEAFGRKMRFLRAAQVESALWRADERRQAVTAQPQRPVALLTDTPDVPLYQEHQPLIEQVRAVAQAYVASLPDFTVRQRVQRYYRLGGRPWQLGDYLEIAIAYSTEKGEKLELKLQNGVSTSLGLDEVGGLTSTGQFAGLLKSLFDETSNATFREAGMTTFYGRPCRVFEYTVETAYSRQTLQVGKARTIAGYRGRIFVNPETRRIVRLESECFDLPRDFPVSEAISIVEFGWVTVGDNDYLMPVAARVALTDRKNRITSLNCIAFQKYGKFETTVVVE</sequence>
<proteinExistence type="predicted"/>
<protein>
    <submittedName>
        <fullName evidence="1">Uncharacterized protein</fullName>
    </submittedName>
</protein>
<accession>A0ABX8BBA4</accession>